<comment type="caution">
    <text evidence="3">The sequence shown here is derived from an EMBL/GenBank/DDBJ whole genome shotgun (WGS) entry which is preliminary data.</text>
</comment>
<accession>A0ABU6WC76</accession>
<feature type="region of interest" description="Disordered" evidence="2">
    <location>
        <begin position="127"/>
        <end position="207"/>
    </location>
</feature>
<keyword evidence="4" id="KW-1185">Reference proteome</keyword>
<evidence type="ECO:0000256" key="2">
    <source>
        <dbReference type="SAM" id="MobiDB-lite"/>
    </source>
</evidence>
<feature type="coiled-coil region" evidence="1">
    <location>
        <begin position="264"/>
        <end position="351"/>
    </location>
</feature>
<proteinExistence type="predicted"/>
<organism evidence="3 4">
    <name type="scientific">Stylosanthes scabra</name>
    <dbReference type="NCBI Taxonomy" id="79078"/>
    <lineage>
        <taxon>Eukaryota</taxon>
        <taxon>Viridiplantae</taxon>
        <taxon>Streptophyta</taxon>
        <taxon>Embryophyta</taxon>
        <taxon>Tracheophyta</taxon>
        <taxon>Spermatophyta</taxon>
        <taxon>Magnoliopsida</taxon>
        <taxon>eudicotyledons</taxon>
        <taxon>Gunneridae</taxon>
        <taxon>Pentapetalae</taxon>
        <taxon>rosids</taxon>
        <taxon>fabids</taxon>
        <taxon>Fabales</taxon>
        <taxon>Fabaceae</taxon>
        <taxon>Papilionoideae</taxon>
        <taxon>50 kb inversion clade</taxon>
        <taxon>dalbergioids sensu lato</taxon>
        <taxon>Dalbergieae</taxon>
        <taxon>Pterocarpus clade</taxon>
        <taxon>Stylosanthes</taxon>
    </lineage>
</organism>
<dbReference type="Proteomes" id="UP001341840">
    <property type="component" value="Unassembled WGS sequence"/>
</dbReference>
<feature type="compositionally biased region" description="Polar residues" evidence="2">
    <location>
        <begin position="173"/>
        <end position="183"/>
    </location>
</feature>
<gene>
    <name evidence="3" type="ORF">PIB30_022363</name>
</gene>
<keyword evidence="1" id="KW-0175">Coiled coil</keyword>
<sequence>MSARPEKGKKIFGLYEDSFHDFKGRYFKIFPVGEHRPLWLSLEGQGRFPSYWSFDAGVEYVPVTYRRLNADQQDIADILIRLFFERNLKPKMVIGRPSEATRAIIRMAGQDVTLSRLRNLIRPAVAGVASSTQGPNPTAPGPIPATSGPSSVGRAATPPAGAVGDTQVAPKGESTNEPGQNFDTMEERDAGPRHFSEEASGSHFDDFETAEIRRDHLRLQSDGSFIRRVGFHCVQPIGSPGTGVGAVEIYHNHEVHREPRLTMLDESERRNAKLVGDLKALNQVKASAEAEKVETVEAKDKAEADLKALERELGNLRKSKDAKIERLCGKEKELEEEVKKMQSLAVDERSRADLAQSSAADLKAQCDSLAKDAKSAVAATEATLKAQLGVLLPDFDSAQIGFFKDIVDGKVVDLPAPQ</sequence>
<evidence type="ECO:0000313" key="4">
    <source>
        <dbReference type="Proteomes" id="UP001341840"/>
    </source>
</evidence>
<evidence type="ECO:0000313" key="3">
    <source>
        <dbReference type="EMBL" id="MED6181763.1"/>
    </source>
</evidence>
<name>A0ABU6WC76_9FABA</name>
<evidence type="ECO:0000256" key="1">
    <source>
        <dbReference type="SAM" id="Coils"/>
    </source>
</evidence>
<dbReference type="EMBL" id="JASCZI010181318">
    <property type="protein sequence ID" value="MED6181763.1"/>
    <property type="molecule type" value="Genomic_DNA"/>
</dbReference>
<protein>
    <submittedName>
        <fullName evidence="3">Uncharacterized protein</fullName>
    </submittedName>
</protein>
<feature type="compositionally biased region" description="Basic and acidic residues" evidence="2">
    <location>
        <begin position="185"/>
        <end position="197"/>
    </location>
</feature>
<reference evidence="3 4" key="1">
    <citation type="journal article" date="2023" name="Plants (Basel)">
        <title>Bridging the Gap: Combining Genomics and Transcriptomics Approaches to Understand Stylosanthes scabra, an Orphan Legume from the Brazilian Caatinga.</title>
        <authorList>
            <person name="Ferreira-Neto J.R.C."/>
            <person name="da Silva M.D."/>
            <person name="Binneck E."/>
            <person name="de Melo N.F."/>
            <person name="da Silva R.H."/>
            <person name="de Melo A.L.T.M."/>
            <person name="Pandolfi V."/>
            <person name="Bustamante F.O."/>
            <person name="Brasileiro-Vidal A.C."/>
            <person name="Benko-Iseppon A.M."/>
        </authorList>
    </citation>
    <scope>NUCLEOTIDE SEQUENCE [LARGE SCALE GENOMIC DNA]</scope>
    <source>
        <tissue evidence="3">Leaves</tissue>
    </source>
</reference>